<organism evidence="1 2">
    <name type="scientific">Ardenticatena maritima</name>
    <dbReference type="NCBI Taxonomy" id="872965"/>
    <lineage>
        <taxon>Bacteria</taxon>
        <taxon>Bacillati</taxon>
        <taxon>Chloroflexota</taxon>
        <taxon>Ardenticatenia</taxon>
        <taxon>Ardenticatenales</taxon>
        <taxon>Ardenticatenaceae</taxon>
        <taxon>Ardenticatena</taxon>
    </lineage>
</organism>
<accession>A0A0M8KBP1</accession>
<dbReference type="EMBL" id="BBZA01000265">
    <property type="protein sequence ID" value="GAP64469.1"/>
    <property type="molecule type" value="Genomic_DNA"/>
</dbReference>
<reference evidence="2" key="2">
    <citation type="submission" date="2015-08" db="EMBL/GenBank/DDBJ databases">
        <title>Draft Genome Sequence of a Heterotrophic Facultative Anaerobic Bacterium Ardenticatena maritima Strain 110S.</title>
        <authorList>
            <person name="Kawaichi S."/>
            <person name="Yoshida T."/>
            <person name="Sako Y."/>
            <person name="Nakamura R."/>
        </authorList>
    </citation>
    <scope>NUCLEOTIDE SEQUENCE [LARGE SCALE GENOMIC DNA]</scope>
    <source>
        <strain evidence="2">110S</strain>
    </source>
</reference>
<proteinExistence type="predicted"/>
<dbReference type="InParanoid" id="A0A0M8KBP1"/>
<comment type="caution">
    <text evidence="1">The sequence shown here is derived from an EMBL/GenBank/DDBJ whole genome shotgun (WGS) entry which is preliminary data.</text>
</comment>
<dbReference type="Proteomes" id="UP000037784">
    <property type="component" value="Unassembled WGS sequence"/>
</dbReference>
<keyword evidence="2" id="KW-1185">Reference proteome</keyword>
<evidence type="ECO:0000313" key="2">
    <source>
        <dbReference type="Proteomes" id="UP000037784"/>
    </source>
</evidence>
<name>A0A0M8KBP1_9CHLR</name>
<protein>
    <submittedName>
        <fullName evidence="1">Uncharacterized protein</fullName>
    </submittedName>
</protein>
<gene>
    <name evidence="1" type="ORF">ARMA_2891</name>
</gene>
<reference evidence="1 2" key="1">
    <citation type="journal article" date="2015" name="Genome Announc.">
        <title>Draft Genome Sequence of a Heterotrophic Facultative Anaerobic Thermophilic Bacterium, Ardenticatena maritima Strain 110ST.</title>
        <authorList>
            <person name="Kawaichi S."/>
            <person name="Yoshida T."/>
            <person name="Sako Y."/>
            <person name="Nakamura R."/>
        </authorList>
    </citation>
    <scope>NUCLEOTIDE SEQUENCE [LARGE SCALE GENOMIC DNA]</scope>
    <source>
        <strain evidence="1 2">110S</strain>
    </source>
</reference>
<evidence type="ECO:0000313" key="1">
    <source>
        <dbReference type="EMBL" id="GAP64469.1"/>
    </source>
</evidence>
<dbReference type="AlphaFoldDB" id="A0A0M8KBP1"/>
<sequence>MWWGAYHTANCTVKVQSARKKRAYAWRFRLLPFALSSITIKVSARHQNT</sequence>